<dbReference type="AlphaFoldDB" id="A0A182W9X5"/>
<evidence type="ECO:0000313" key="4">
    <source>
        <dbReference type="Proteomes" id="UP000075920"/>
    </source>
</evidence>
<reference evidence="3" key="2">
    <citation type="submission" date="2020-05" db="UniProtKB">
        <authorList>
            <consortium name="EnsemblMetazoa"/>
        </authorList>
    </citation>
    <scope>IDENTIFICATION</scope>
    <source>
        <strain evidence="3">MINIMUS1</strain>
    </source>
</reference>
<keyword evidence="4" id="KW-1185">Reference proteome</keyword>
<organism evidence="3 4">
    <name type="scientific">Anopheles minimus</name>
    <dbReference type="NCBI Taxonomy" id="112268"/>
    <lineage>
        <taxon>Eukaryota</taxon>
        <taxon>Metazoa</taxon>
        <taxon>Ecdysozoa</taxon>
        <taxon>Arthropoda</taxon>
        <taxon>Hexapoda</taxon>
        <taxon>Insecta</taxon>
        <taxon>Pterygota</taxon>
        <taxon>Neoptera</taxon>
        <taxon>Endopterygota</taxon>
        <taxon>Diptera</taxon>
        <taxon>Nematocera</taxon>
        <taxon>Culicoidea</taxon>
        <taxon>Culicidae</taxon>
        <taxon>Anophelinae</taxon>
        <taxon>Anopheles</taxon>
    </lineage>
</organism>
<reference evidence="4" key="1">
    <citation type="submission" date="2013-03" db="EMBL/GenBank/DDBJ databases">
        <title>The Genome Sequence of Anopheles minimus MINIMUS1.</title>
        <authorList>
            <consortium name="The Broad Institute Genomics Platform"/>
            <person name="Neafsey D.E."/>
            <person name="Walton C."/>
            <person name="Walker B."/>
            <person name="Young S.K."/>
            <person name="Zeng Q."/>
            <person name="Gargeya S."/>
            <person name="Fitzgerald M."/>
            <person name="Haas B."/>
            <person name="Abouelleil A."/>
            <person name="Allen A.W."/>
            <person name="Alvarado L."/>
            <person name="Arachchi H.M."/>
            <person name="Berlin A.M."/>
            <person name="Chapman S.B."/>
            <person name="Gainer-Dewar J."/>
            <person name="Goldberg J."/>
            <person name="Griggs A."/>
            <person name="Gujja S."/>
            <person name="Hansen M."/>
            <person name="Howarth C."/>
            <person name="Imamovic A."/>
            <person name="Ireland A."/>
            <person name="Larimer J."/>
            <person name="McCowan C."/>
            <person name="Murphy C."/>
            <person name="Pearson M."/>
            <person name="Poon T.W."/>
            <person name="Priest M."/>
            <person name="Roberts A."/>
            <person name="Saif S."/>
            <person name="Shea T."/>
            <person name="Sisk P."/>
            <person name="Sykes S."/>
            <person name="Wortman J."/>
            <person name="Nusbaum C."/>
            <person name="Birren B."/>
        </authorList>
    </citation>
    <scope>NUCLEOTIDE SEQUENCE [LARGE SCALE GENOMIC DNA]</scope>
    <source>
        <strain evidence="4">MINIMUS1</strain>
    </source>
</reference>
<feature type="region of interest" description="Disordered" evidence="1">
    <location>
        <begin position="100"/>
        <end position="119"/>
    </location>
</feature>
<feature type="signal peptide" evidence="2">
    <location>
        <begin position="1"/>
        <end position="20"/>
    </location>
</feature>
<feature type="chain" id="PRO_5008141102" evidence="2">
    <location>
        <begin position="21"/>
        <end position="131"/>
    </location>
</feature>
<evidence type="ECO:0000256" key="1">
    <source>
        <dbReference type="SAM" id="MobiDB-lite"/>
    </source>
</evidence>
<accession>A0A182W9X5</accession>
<keyword evidence="2" id="KW-0732">Signal</keyword>
<feature type="compositionally biased region" description="Basic and acidic residues" evidence="1">
    <location>
        <begin position="101"/>
        <end position="119"/>
    </location>
</feature>
<name>A0A182W9X5_9DIPT</name>
<evidence type="ECO:0000313" key="3">
    <source>
        <dbReference type="EnsemblMetazoa" id="AMIN007153-PA"/>
    </source>
</evidence>
<dbReference type="Proteomes" id="UP000075920">
    <property type="component" value="Unassembled WGS sequence"/>
</dbReference>
<sequence length="131" mass="13704">MLPGVVLCAVCLLLPITGNAIPTPPLPLAKPLVPTHDKDTSEFRDHNGLQRIKRNLDIGGILKTIGLGVDVGGPQLGFNAPNVTLDTPIGTIGGVVGNCRSRRDDGSGRKAEAESLETSAERKGISINLSF</sequence>
<dbReference type="VEuPathDB" id="VectorBase:AMIN007153"/>
<protein>
    <submittedName>
        <fullName evidence="3">Uncharacterized protein</fullName>
    </submittedName>
</protein>
<dbReference type="EnsemblMetazoa" id="AMIN007153-RA">
    <property type="protein sequence ID" value="AMIN007153-PA"/>
    <property type="gene ID" value="AMIN007153"/>
</dbReference>
<proteinExistence type="predicted"/>
<evidence type="ECO:0000256" key="2">
    <source>
        <dbReference type="SAM" id="SignalP"/>
    </source>
</evidence>